<organism evidence="1 2">
    <name type="scientific">Variovorax humicola</name>
    <dbReference type="NCBI Taxonomy" id="1769758"/>
    <lineage>
        <taxon>Bacteria</taxon>
        <taxon>Pseudomonadati</taxon>
        <taxon>Pseudomonadota</taxon>
        <taxon>Betaproteobacteria</taxon>
        <taxon>Burkholderiales</taxon>
        <taxon>Comamonadaceae</taxon>
        <taxon>Variovorax</taxon>
    </lineage>
</organism>
<accession>A0ABU8WBR5</accession>
<sequence length="138" mass="13706">MARRSKGINARQATVDAGGGLLSVHAGHDINIRSGAAQTVGSYSAQSTDKGLLSRTTTKVSGSYESSTSVGSSFSGGLLAMTAGNNIAIEGAHVSGTQGVLVDAANDLAIVEGRSTSGMRIDVDKTRKGINAGAALGG</sequence>
<dbReference type="InterPro" id="IPR025157">
    <property type="entry name" value="Hemagglutinin_rpt"/>
</dbReference>
<dbReference type="Pfam" id="PF13332">
    <property type="entry name" value="Fil_haemagg_2"/>
    <property type="match status" value="1"/>
</dbReference>
<dbReference type="Proteomes" id="UP001363010">
    <property type="component" value="Unassembled WGS sequence"/>
</dbReference>
<keyword evidence="2" id="KW-1185">Reference proteome</keyword>
<feature type="non-terminal residue" evidence="1">
    <location>
        <position position="138"/>
    </location>
</feature>
<dbReference type="EMBL" id="JBBKZV010000081">
    <property type="protein sequence ID" value="MEJ8827504.1"/>
    <property type="molecule type" value="Genomic_DNA"/>
</dbReference>
<evidence type="ECO:0000313" key="1">
    <source>
        <dbReference type="EMBL" id="MEJ8827504.1"/>
    </source>
</evidence>
<protein>
    <submittedName>
        <fullName evidence="1">Hemagglutinin repeat-containing protein</fullName>
    </submittedName>
</protein>
<comment type="caution">
    <text evidence="1">The sequence shown here is derived from an EMBL/GenBank/DDBJ whole genome shotgun (WGS) entry which is preliminary data.</text>
</comment>
<gene>
    <name evidence="1" type="ORF">WKW80_36945</name>
</gene>
<dbReference type="RefSeq" id="WP_340368521.1">
    <property type="nucleotide sequence ID" value="NZ_JBBKZV010000081.1"/>
</dbReference>
<name>A0ABU8WBR5_9BURK</name>
<evidence type="ECO:0000313" key="2">
    <source>
        <dbReference type="Proteomes" id="UP001363010"/>
    </source>
</evidence>
<reference evidence="1 2" key="1">
    <citation type="submission" date="2024-03" db="EMBL/GenBank/DDBJ databases">
        <title>Novel species of the genus Variovorax.</title>
        <authorList>
            <person name="Liu Q."/>
            <person name="Xin Y.-H."/>
        </authorList>
    </citation>
    <scope>NUCLEOTIDE SEQUENCE [LARGE SCALE GENOMIC DNA]</scope>
    <source>
        <strain evidence="1 2">KACC 18501</strain>
    </source>
</reference>
<proteinExistence type="predicted"/>